<feature type="region of interest" description="Disordered" evidence="13">
    <location>
        <begin position="745"/>
        <end position="844"/>
    </location>
</feature>
<keyword evidence="7" id="KW-0862">Zinc</keyword>
<evidence type="ECO:0000256" key="9">
    <source>
        <dbReference type="ARBA" id="ARBA00023212"/>
    </source>
</evidence>
<dbReference type="Ensembl" id="ENSORLT00015026468.1">
    <property type="protein sequence ID" value="ENSORLP00015017899.1"/>
    <property type="gene ID" value="ENSORLG00015018984.1"/>
</dbReference>
<feature type="compositionally biased region" description="Polar residues" evidence="13">
    <location>
        <begin position="795"/>
        <end position="807"/>
    </location>
</feature>
<dbReference type="GO" id="GO:0060271">
    <property type="term" value="P:cilium assembly"/>
    <property type="evidence" value="ECO:0007669"/>
    <property type="project" value="UniProtKB-ARBA"/>
</dbReference>
<evidence type="ECO:0000256" key="2">
    <source>
        <dbReference type="ARBA" id="ARBA00004120"/>
    </source>
</evidence>
<evidence type="ECO:0000259" key="14">
    <source>
        <dbReference type="PROSITE" id="PS50157"/>
    </source>
</evidence>
<dbReference type="InterPro" id="IPR013087">
    <property type="entry name" value="Znf_C2H2_type"/>
</dbReference>
<dbReference type="GO" id="GO:0008270">
    <property type="term" value="F:zinc ion binding"/>
    <property type="evidence" value="ECO:0007669"/>
    <property type="project" value="UniProtKB-KW"/>
</dbReference>
<reference key="1">
    <citation type="journal article" date="2007" name="Nature">
        <title>The medaka draft genome and insights into vertebrate genome evolution.</title>
        <authorList>
            <person name="Kasahara M."/>
            <person name="Naruse K."/>
            <person name="Sasaki S."/>
            <person name="Nakatani Y."/>
            <person name="Qu W."/>
            <person name="Ahsan B."/>
            <person name="Yamada T."/>
            <person name="Nagayasu Y."/>
            <person name="Doi K."/>
            <person name="Kasai Y."/>
            <person name="Jindo T."/>
            <person name="Kobayashi D."/>
            <person name="Shimada A."/>
            <person name="Toyoda A."/>
            <person name="Kuroki Y."/>
            <person name="Fujiyama A."/>
            <person name="Sasaki T."/>
            <person name="Shimizu A."/>
            <person name="Asakawa S."/>
            <person name="Shimizu N."/>
            <person name="Hashimoto S."/>
            <person name="Yang J."/>
            <person name="Lee Y."/>
            <person name="Matsushima K."/>
            <person name="Sugano S."/>
            <person name="Sakaizumi M."/>
            <person name="Narita T."/>
            <person name="Ohishi K."/>
            <person name="Haga S."/>
            <person name="Ohta F."/>
            <person name="Nomoto H."/>
            <person name="Nogata K."/>
            <person name="Morishita T."/>
            <person name="Endo T."/>
            <person name="Shin-I T."/>
            <person name="Takeda H."/>
            <person name="Morishita S."/>
            <person name="Kohara Y."/>
        </authorList>
    </citation>
    <scope>NUCLEOTIDE SEQUENCE [LARGE SCALE GENOMIC DNA]</scope>
    <source>
        <strain>Hd-rR</strain>
    </source>
</reference>
<reference evidence="15 16" key="2">
    <citation type="submission" date="2017-04" db="EMBL/GenBank/DDBJ databases">
        <title>CpG methylation of centromeres and impact of large insertions on vertebrate speciation.</title>
        <authorList>
            <person name="Ichikawa K."/>
            <person name="Yoshimura J."/>
            <person name="Morishita S."/>
        </authorList>
    </citation>
    <scope>NUCLEOTIDE SEQUENCE</scope>
    <source>
        <strain evidence="15 16">HSOK</strain>
    </source>
</reference>
<keyword evidence="5" id="KW-0479">Metal-binding</keyword>
<keyword evidence="9" id="KW-0206">Cytoskeleton</keyword>
<sequence length="844" mass="94702">MPFHDGVYYPYTGDTQGTHSSAGIPSLLNSPLSQPSAPGMTPSSGVSSILPFKFRPRRESVDWRRINAVDIDSVVSQLDVDALQEHVSTVTFCSLDGERCQRCQSPVDPALIKLLQLAQLTVEWLLHCQDFLSLSLRAAEERMAAAGREREELLDQMRKQEEKLKNLTAELKQRKKVIRAQQSLLTPRIISSHKCAHCDKSFLNSAFLTNHMQRRHPDELSAQLQSDKKSQIESLKLEIGALKEQIAQQQEALAAKIVQEKEQESVHKDLLRELGRMDRKIEDSRDGIRREMELLYSRNIQALNEANQNQSKQEKQAGPENPPPERDVDAFREIHLQQMKKKEKKWQSRLQEMQAQHASEKNQLQDELSSMSEKLEISQREQQGMKRRLQEQEQTIQAQGEQIKIISSILPTKVKEVPVNRSPPAAEPKPKHVVLEEPVSTLTLDPIQELSEEDKADSSLSEPEPAAERKPKAALKVGASVKRDARLELERSVAKKLESLGVKAKLSSLKSKELTSVMSKVRAKREMTAKKMPEYWRHHEEILRIVEKKLGVRSGGRDLTAKTRSKQPVQVVKIRPRSSSLPSTARQPRTPQPAPRTRTSTQPKTSTPNPKAPHVIKSHPFSSDESEEEDMEEEDASKAPTSRSHPPTRAGRFAPVLTRQEEVGLFSKPRPRQARPAADPVTRADIEDTESEEEEEEELTEVSEVQEITLGTLQGYRDQSSQRNQKETSINEMARKIEKFAERVVKKPAGGVSVLPTRKDEVEEISLTDLEGGSDWMISKPASLHGSGPTRRSMDSPSTSVWGTSTGKGPKSDLTDAGTGSTLKSSICSVSDLSDSDDFSNKHD</sequence>
<organism evidence="15 16">
    <name type="scientific">Oryzias latipes</name>
    <name type="common">Japanese rice fish</name>
    <name type="synonym">Japanese killifish</name>
    <dbReference type="NCBI Taxonomy" id="8090"/>
    <lineage>
        <taxon>Eukaryota</taxon>
        <taxon>Metazoa</taxon>
        <taxon>Chordata</taxon>
        <taxon>Craniata</taxon>
        <taxon>Vertebrata</taxon>
        <taxon>Euteleostomi</taxon>
        <taxon>Actinopterygii</taxon>
        <taxon>Neopterygii</taxon>
        <taxon>Teleostei</taxon>
        <taxon>Neoteleostei</taxon>
        <taxon>Acanthomorphata</taxon>
        <taxon>Ovalentaria</taxon>
        <taxon>Atherinomorphae</taxon>
        <taxon>Beloniformes</taxon>
        <taxon>Adrianichthyidae</taxon>
        <taxon>Oryziinae</taxon>
        <taxon>Oryzias</taxon>
    </lineage>
</organism>
<feature type="compositionally biased region" description="Acidic residues" evidence="13">
    <location>
        <begin position="687"/>
        <end position="701"/>
    </location>
</feature>
<dbReference type="PROSITE" id="PS00028">
    <property type="entry name" value="ZINC_FINGER_C2H2_1"/>
    <property type="match status" value="1"/>
</dbReference>
<name>A0A3P9IDC7_ORYLA</name>
<reference evidence="15" key="3">
    <citation type="submission" date="2025-05" db="UniProtKB">
        <authorList>
            <consortium name="Ensembl"/>
        </authorList>
    </citation>
    <scope>IDENTIFICATION</scope>
    <source>
        <strain evidence="15">HSOK</strain>
    </source>
</reference>
<comment type="subcellular location">
    <subcellularLocation>
        <location evidence="2">Cytoplasm</location>
        <location evidence="2">Cytoskeleton</location>
        <location evidence="2">Cilium basal body</location>
    </subcellularLocation>
    <subcellularLocation>
        <location evidence="1">Cytoplasm</location>
        <location evidence="1">Cytoskeleton</location>
        <location evidence="1">Microtubule organizing center</location>
        <location evidence="1">Centrosome</location>
        <location evidence="1">Centriole</location>
    </subcellularLocation>
</comment>
<dbReference type="Proteomes" id="UP000265200">
    <property type="component" value="Chromosome 2"/>
</dbReference>
<dbReference type="AlphaFoldDB" id="A0A3P9IDC7"/>
<comment type="similarity">
    <text evidence="3">Belongs to the DZIP C2H2-type zinc-finger protein family.</text>
</comment>
<evidence type="ECO:0000256" key="11">
    <source>
        <dbReference type="PROSITE-ProRule" id="PRU00042"/>
    </source>
</evidence>
<keyword evidence="4" id="KW-0963">Cytoplasm</keyword>
<evidence type="ECO:0000313" key="16">
    <source>
        <dbReference type="Proteomes" id="UP000265200"/>
    </source>
</evidence>
<evidence type="ECO:0000256" key="1">
    <source>
        <dbReference type="ARBA" id="ARBA00004114"/>
    </source>
</evidence>
<evidence type="ECO:0000313" key="15">
    <source>
        <dbReference type="Ensembl" id="ENSORLP00015017899.1"/>
    </source>
</evidence>
<evidence type="ECO:0000256" key="12">
    <source>
        <dbReference type="SAM" id="Coils"/>
    </source>
</evidence>
<evidence type="ECO:0000256" key="13">
    <source>
        <dbReference type="SAM" id="MobiDB-lite"/>
    </source>
</evidence>
<feature type="compositionally biased region" description="Low complexity" evidence="13">
    <location>
        <begin position="584"/>
        <end position="603"/>
    </location>
</feature>
<feature type="coiled-coil region" evidence="12">
    <location>
        <begin position="136"/>
        <end position="177"/>
    </location>
</feature>
<dbReference type="Pfam" id="PF25977">
    <property type="entry name" value="DZIP1"/>
    <property type="match status" value="1"/>
</dbReference>
<proteinExistence type="inferred from homology"/>
<evidence type="ECO:0000256" key="4">
    <source>
        <dbReference type="ARBA" id="ARBA00022490"/>
    </source>
</evidence>
<evidence type="ECO:0000256" key="10">
    <source>
        <dbReference type="ARBA" id="ARBA00023273"/>
    </source>
</evidence>
<feature type="compositionally biased region" description="Basic and acidic residues" evidence="13">
    <location>
        <begin position="312"/>
        <end position="335"/>
    </location>
</feature>
<feature type="region of interest" description="Disordered" evidence="13">
    <location>
        <begin position="307"/>
        <end position="371"/>
    </location>
</feature>
<dbReference type="InterPro" id="IPR058883">
    <property type="entry name" value="DZIP1_dom"/>
</dbReference>
<dbReference type="PROSITE" id="PS50157">
    <property type="entry name" value="ZINC_FINGER_C2H2_2"/>
    <property type="match status" value="1"/>
</dbReference>
<keyword evidence="8 12" id="KW-0175">Coiled coil</keyword>
<evidence type="ECO:0000256" key="8">
    <source>
        <dbReference type="ARBA" id="ARBA00023054"/>
    </source>
</evidence>
<dbReference type="Gene3D" id="3.30.160.60">
    <property type="entry name" value="Classic Zinc Finger"/>
    <property type="match status" value="1"/>
</dbReference>
<dbReference type="InterPro" id="IPR051241">
    <property type="entry name" value="DZIP_RILPL"/>
</dbReference>
<dbReference type="FunFam" id="3.30.160.60:FF:002661">
    <property type="entry name" value="DAZ interacting zinc finger protein 1 like"/>
    <property type="match status" value="1"/>
</dbReference>
<feature type="region of interest" description="Disordered" evidence="13">
    <location>
        <begin position="552"/>
        <end position="731"/>
    </location>
</feature>
<protein>
    <submittedName>
        <fullName evidence="15">Zinc finger protein Dzip1</fullName>
    </submittedName>
</protein>
<dbReference type="GO" id="GO:0005814">
    <property type="term" value="C:centriole"/>
    <property type="evidence" value="ECO:0007669"/>
    <property type="project" value="UniProtKB-SubCell"/>
</dbReference>
<feature type="compositionally biased region" description="Acidic residues" evidence="13">
    <location>
        <begin position="624"/>
        <end position="635"/>
    </location>
</feature>
<dbReference type="Pfam" id="PF13815">
    <property type="entry name" value="Dzip-like_N"/>
    <property type="match status" value="1"/>
</dbReference>
<feature type="compositionally biased region" description="Polar residues" evidence="13">
    <location>
        <begin position="348"/>
        <end position="357"/>
    </location>
</feature>
<dbReference type="PANTHER" id="PTHR21502:SF5">
    <property type="entry name" value="CILIUM ASSEMBLY PROTEIN DZIP1"/>
    <property type="match status" value="1"/>
</dbReference>
<evidence type="ECO:0000256" key="5">
    <source>
        <dbReference type="ARBA" id="ARBA00022723"/>
    </source>
</evidence>
<keyword evidence="6 11" id="KW-0863">Zinc-finger</keyword>
<evidence type="ECO:0000256" key="3">
    <source>
        <dbReference type="ARBA" id="ARBA00009131"/>
    </source>
</evidence>
<feature type="compositionally biased region" description="Basic and acidic residues" evidence="13">
    <location>
        <begin position="552"/>
        <end position="561"/>
    </location>
</feature>
<dbReference type="Ensembl" id="ENSORLT00015026528.1">
    <property type="protein sequence ID" value="ENSORLP00015033532.1"/>
    <property type="gene ID" value="ENSORLG00015018984.1"/>
</dbReference>
<keyword evidence="10" id="KW-0966">Cell projection</keyword>
<dbReference type="PANTHER" id="PTHR21502">
    <property type="entry name" value="ZINC FINGER PROTEIN DZIP1"/>
    <property type="match status" value="1"/>
</dbReference>
<feature type="region of interest" description="Disordered" evidence="13">
    <location>
        <begin position="441"/>
        <end position="475"/>
    </location>
</feature>
<accession>A0A3P9IDC7</accession>
<evidence type="ECO:0000256" key="6">
    <source>
        <dbReference type="ARBA" id="ARBA00022771"/>
    </source>
</evidence>
<evidence type="ECO:0000256" key="7">
    <source>
        <dbReference type="ARBA" id="ARBA00022833"/>
    </source>
</evidence>
<feature type="domain" description="C2H2-type" evidence="14">
    <location>
        <begin position="193"/>
        <end position="221"/>
    </location>
</feature>
<feature type="coiled-coil region" evidence="12">
    <location>
        <begin position="225"/>
        <end position="263"/>
    </location>
</feature>
<feature type="compositionally biased region" description="Polar residues" evidence="13">
    <location>
        <begin position="709"/>
        <end position="731"/>
    </location>
</feature>
<dbReference type="InterPro" id="IPR032714">
    <property type="entry name" value="DZIP1_N"/>
</dbReference>